<reference evidence="2" key="1">
    <citation type="submission" date="2023-03" db="EMBL/GenBank/DDBJ databases">
        <title>Massive genome expansion in bonnet fungi (Mycena s.s.) driven by repeated elements and novel gene families across ecological guilds.</title>
        <authorList>
            <consortium name="Lawrence Berkeley National Laboratory"/>
            <person name="Harder C.B."/>
            <person name="Miyauchi S."/>
            <person name="Viragh M."/>
            <person name="Kuo A."/>
            <person name="Thoen E."/>
            <person name="Andreopoulos B."/>
            <person name="Lu D."/>
            <person name="Skrede I."/>
            <person name="Drula E."/>
            <person name="Henrissat B."/>
            <person name="Morin E."/>
            <person name="Kohler A."/>
            <person name="Barry K."/>
            <person name="LaButti K."/>
            <person name="Morin E."/>
            <person name="Salamov A."/>
            <person name="Lipzen A."/>
            <person name="Mereny Z."/>
            <person name="Hegedus B."/>
            <person name="Baldrian P."/>
            <person name="Stursova M."/>
            <person name="Weitz H."/>
            <person name="Taylor A."/>
            <person name="Grigoriev I.V."/>
            <person name="Nagy L.G."/>
            <person name="Martin F."/>
            <person name="Kauserud H."/>
        </authorList>
    </citation>
    <scope>NUCLEOTIDE SEQUENCE</scope>
    <source>
        <strain evidence="2">CBHHK182m</strain>
    </source>
</reference>
<accession>A0AAD7I9T2</accession>
<evidence type="ECO:0000256" key="1">
    <source>
        <dbReference type="SAM" id="Phobius"/>
    </source>
</evidence>
<keyword evidence="1" id="KW-1133">Transmembrane helix</keyword>
<keyword evidence="1" id="KW-0472">Membrane</keyword>
<dbReference type="AlphaFoldDB" id="A0AAD7I9T2"/>
<proteinExistence type="predicted"/>
<evidence type="ECO:0000313" key="2">
    <source>
        <dbReference type="EMBL" id="KAJ7738316.1"/>
    </source>
</evidence>
<keyword evidence="3" id="KW-1185">Reference proteome</keyword>
<dbReference type="Proteomes" id="UP001215598">
    <property type="component" value="Unassembled WGS sequence"/>
</dbReference>
<organism evidence="2 3">
    <name type="scientific">Mycena metata</name>
    <dbReference type="NCBI Taxonomy" id="1033252"/>
    <lineage>
        <taxon>Eukaryota</taxon>
        <taxon>Fungi</taxon>
        <taxon>Dikarya</taxon>
        <taxon>Basidiomycota</taxon>
        <taxon>Agaricomycotina</taxon>
        <taxon>Agaricomycetes</taxon>
        <taxon>Agaricomycetidae</taxon>
        <taxon>Agaricales</taxon>
        <taxon>Marasmiineae</taxon>
        <taxon>Mycenaceae</taxon>
        <taxon>Mycena</taxon>
    </lineage>
</organism>
<gene>
    <name evidence="2" type="ORF">B0H16DRAFT_1570432</name>
</gene>
<feature type="transmembrane region" description="Helical" evidence="1">
    <location>
        <begin position="45"/>
        <end position="69"/>
    </location>
</feature>
<dbReference type="EMBL" id="JARKIB010000112">
    <property type="protein sequence ID" value="KAJ7738316.1"/>
    <property type="molecule type" value="Genomic_DNA"/>
</dbReference>
<name>A0AAD7I9T2_9AGAR</name>
<keyword evidence="1" id="KW-0812">Transmembrane</keyword>
<protein>
    <submittedName>
        <fullName evidence="2">Uncharacterized protein</fullName>
    </submittedName>
</protein>
<comment type="caution">
    <text evidence="2">The sequence shown here is derived from an EMBL/GenBank/DDBJ whole genome shotgun (WGS) entry which is preliminary data.</text>
</comment>
<sequence>MISNVRLVLRTVPALTYLPFSYCPTVSPPQIHNYSSPSMPWRPRFCFRFLPTLVLAPVCFLVSCCVSLATPTLRLSFAKIVKSRKSQARPSAIDSIWSSSSYHRPVPPCDKYSSIVKPPPKSLSSCSLIQTNGPTSKCLPPRIQYSDGCSCTISKTDQTSKAE</sequence>
<evidence type="ECO:0000313" key="3">
    <source>
        <dbReference type="Proteomes" id="UP001215598"/>
    </source>
</evidence>